<feature type="domain" description="YcxB-like C-terminal" evidence="2">
    <location>
        <begin position="115"/>
        <end position="174"/>
    </location>
</feature>
<organism evidence="3 4">
    <name type="scientific">Chryseobacterium terrae</name>
    <dbReference type="NCBI Taxonomy" id="3163299"/>
    <lineage>
        <taxon>Bacteria</taxon>
        <taxon>Pseudomonadati</taxon>
        <taxon>Bacteroidota</taxon>
        <taxon>Flavobacteriia</taxon>
        <taxon>Flavobacteriales</taxon>
        <taxon>Weeksellaceae</taxon>
        <taxon>Chryseobacterium group</taxon>
        <taxon>Chryseobacterium</taxon>
    </lineage>
</organism>
<evidence type="ECO:0000313" key="3">
    <source>
        <dbReference type="EMBL" id="MFL9835806.1"/>
    </source>
</evidence>
<dbReference type="RefSeq" id="WP_408092895.1">
    <property type="nucleotide sequence ID" value="NZ_JBELPY010000020.1"/>
</dbReference>
<keyword evidence="1" id="KW-1133">Transmembrane helix</keyword>
<comment type="caution">
    <text evidence="3">The sequence shown here is derived from an EMBL/GenBank/DDBJ whole genome shotgun (WGS) entry which is preliminary data.</text>
</comment>
<keyword evidence="1" id="KW-0472">Membrane</keyword>
<dbReference type="Pfam" id="PF14317">
    <property type="entry name" value="YcxB"/>
    <property type="match status" value="1"/>
</dbReference>
<accession>A0ABW8Y6G8</accession>
<keyword evidence="4" id="KW-1185">Reference proteome</keyword>
<reference evidence="3 4" key="1">
    <citation type="submission" date="2024-06" db="EMBL/GenBank/DDBJ databases">
        <authorList>
            <person name="Kaempfer P."/>
            <person name="Viver T."/>
        </authorList>
    </citation>
    <scope>NUCLEOTIDE SEQUENCE [LARGE SCALE GENOMIC DNA]</scope>
    <source>
        <strain evidence="3 4">ST-37</strain>
    </source>
</reference>
<proteinExistence type="predicted"/>
<feature type="transmembrane region" description="Helical" evidence="1">
    <location>
        <begin position="45"/>
        <end position="63"/>
    </location>
</feature>
<evidence type="ECO:0000313" key="4">
    <source>
        <dbReference type="Proteomes" id="UP001629058"/>
    </source>
</evidence>
<feature type="transmembrane region" description="Helical" evidence="1">
    <location>
        <begin position="75"/>
        <end position="97"/>
    </location>
</feature>
<sequence>MAKIKIFKETILILVFENDIMKLKVKVTIRQYLKILFSLAYTKPVMIFLIFLAFLLVFWIVFFHLELFNLPEPVIYQYITLILIAVIQPTVIFITIIRNYYSSNHLRETLDMELADEEIKIRGESFYMEILWSKIYKVVEKKKWFLIYQNNLSAILIPKKELSTDQIKEIQEILGSIKTVK</sequence>
<evidence type="ECO:0000259" key="2">
    <source>
        <dbReference type="Pfam" id="PF14317"/>
    </source>
</evidence>
<protein>
    <submittedName>
        <fullName evidence="3">YcxB family protein</fullName>
    </submittedName>
</protein>
<dbReference type="EMBL" id="JBELPY010000020">
    <property type="protein sequence ID" value="MFL9835806.1"/>
    <property type="molecule type" value="Genomic_DNA"/>
</dbReference>
<name>A0ABW8Y6G8_9FLAO</name>
<evidence type="ECO:0000256" key="1">
    <source>
        <dbReference type="SAM" id="Phobius"/>
    </source>
</evidence>
<keyword evidence="1" id="KW-0812">Transmembrane</keyword>
<dbReference type="Proteomes" id="UP001629058">
    <property type="component" value="Unassembled WGS sequence"/>
</dbReference>
<dbReference type="InterPro" id="IPR025588">
    <property type="entry name" value="YcxB-like_C"/>
</dbReference>
<gene>
    <name evidence="3" type="ORF">ABS765_17460</name>
</gene>